<dbReference type="Pfam" id="PF00072">
    <property type="entry name" value="Response_reg"/>
    <property type="match status" value="1"/>
</dbReference>
<dbReference type="InterPro" id="IPR008207">
    <property type="entry name" value="Sig_transdc_His_kin_Hpt_dom"/>
</dbReference>
<dbReference type="SMART" id="SM00073">
    <property type="entry name" value="HPT"/>
    <property type="match status" value="1"/>
</dbReference>
<dbReference type="InterPro" id="IPR011006">
    <property type="entry name" value="CheY-like_superfamily"/>
</dbReference>
<keyword evidence="5" id="KW-0804">Transcription</keyword>
<dbReference type="FunFam" id="3.40.50.2300:FF:000001">
    <property type="entry name" value="DNA-binding response regulator PhoB"/>
    <property type="match status" value="1"/>
</dbReference>
<dbReference type="InterPro" id="IPR039420">
    <property type="entry name" value="WalR-like"/>
</dbReference>
<sequence>MKILLIEDDQHTSEFLSATLSSHRYAVDAIADGSMGLELATQWSYDLILLDVLLPTLDGIEVCRSLRAQDCQTPILMLTVKDSSEDVVAGLDAGADDYLAKSCDSSQLLARVRALLRRSGTSSLTPVLTWEHLCLDPVSAQVTYKQQAIALRPKEYSLLELFLRHPKRIFSRSAIIDHLWSMDDTPVEGSVTNLIKDLRHRLKTAGMDTDLIETVYGLGYRLKSAPVEERENQGHEDIEATSIHALVADRDHDWGIRRQRGITAIQKIAERFRVSLEQRITALESAERSLQAGNFTLQQREAARKEAHKLAGGLGTFGYTQASEIAQSIENVLDKQWNQETQLVQKFSQLLAELKQELAEPLTSVPI</sequence>
<evidence type="ECO:0000259" key="11">
    <source>
        <dbReference type="PROSITE" id="PS51755"/>
    </source>
</evidence>
<keyword evidence="2" id="KW-0902">Two-component regulatory system</keyword>
<dbReference type="Gene3D" id="1.10.10.10">
    <property type="entry name" value="Winged helix-like DNA-binding domain superfamily/Winged helix DNA-binding domain"/>
    <property type="match status" value="1"/>
</dbReference>
<keyword evidence="1 7" id="KW-0597">Phosphoprotein</keyword>
<evidence type="ECO:0000256" key="7">
    <source>
        <dbReference type="PROSITE-ProRule" id="PRU00169"/>
    </source>
</evidence>
<feature type="domain" description="HPt" evidence="10">
    <location>
        <begin position="261"/>
        <end position="365"/>
    </location>
</feature>
<feature type="domain" description="OmpR/PhoB-type" evidence="11">
    <location>
        <begin position="125"/>
        <end position="224"/>
    </location>
</feature>
<keyword evidence="3" id="KW-0805">Transcription regulation</keyword>
<dbReference type="GO" id="GO:0005829">
    <property type="term" value="C:cytosol"/>
    <property type="evidence" value="ECO:0007669"/>
    <property type="project" value="TreeGrafter"/>
</dbReference>
<dbReference type="Gene3D" id="3.40.50.2300">
    <property type="match status" value="1"/>
</dbReference>
<dbReference type="GO" id="GO:0000976">
    <property type="term" value="F:transcription cis-regulatory region binding"/>
    <property type="evidence" value="ECO:0007669"/>
    <property type="project" value="TreeGrafter"/>
</dbReference>
<dbReference type="AlphaFoldDB" id="A0A832M4Q7"/>
<dbReference type="PROSITE" id="PS50110">
    <property type="entry name" value="RESPONSE_REGULATORY"/>
    <property type="match status" value="1"/>
</dbReference>
<dbReference type="GO" id="GO:0000156">
    <property type="term" value="F:phosphorelay response regulator activity"/>
    <property type="evidence" value="ECO:0007669"/>
    <property type="project" value="TreeGrafter"/>
</dbReference>
<evidence type="ECO:0000256" key="4">
    <source>
        <dbReference type="ARBA" id="ARBA00023125"/>
    </source>
</evidence>
<dbReference type="InterPro" id="IPR001789">
    <property type="entry name" value="Sig_transdc_resp-reg_receiver"/>
</dbReference>
<reference evidence="12" key="1">
    <citation type="journal article" date="2020" name="mSystems">
        <title>Genome- and Community-Level Interaction Insights into Carbon Utilization and Element Cycling Functions of Hydrothermarchaeota in Hydrothermal Sediment.</title>
        <authorList>
            <person name="Zhou Z."/>
            <person name="Liu Y."/>
            <person name="Xu W."/>
            <person name="Pan J."/>
            <person name="Luo Z.H."/>
            <person name="Li M."/>
        </authorList>
    </citation>
    <scope>NUCLEOTIDE SEQUENCE [LARGE SCALE GENOMIC DNA]</scope>
    <source>
        <strain evidence="12">SpSt-402</strain>
    </source>
</reference>
<evidence type="ECO:0000256" key="1">
    <source>
        <dbReference type="ARBA" id="ARBA00022553"/>
    </source>
</evidence>
<evidence type="ECO:0000256" key="2">
    <source>
        <dbReference type="ARBA" id="ARBA00023012"/>
    </source>
</evidence>
<dbReference type="PANTHER" id="PTHR48111">
    <property type="entry name" value="REGULATOR OF RPOS"/>
    <property type="match status" value="1"/>
</dbReference>
<evidence type="ECO:0000259" key="10">
    <source>
        <dbReference type="PROSITE" id="PS50894"/>
    </source>
</evidence>
<dbReference type="Pfam" id="PF01627">
    <property type="entry name" value="Hpt"/>
    <property type="match status" value="1"/>
</dbReference>
<dbReference type="Pfam" id="PF00486">
    <property type="entry name" value="Trans_reg_C"/>
    <property type="match status" value="1"/>
</dbReference>
<dbReference type="SMART" id="SM00448">
    <property type="entry name" value="REC"/>
    <property type="match status" value="1"/>
</dbReference>
<dbReference type="PANTHER" id="PTHR48111:SF15">
    <property type="entry name" value="OMPR SUBFAMILY"/>
    <property type="match status" value="1"/>
</dbReference>
<dbReference type="PROSITE" id="PS51755">
    <property type="entry name" value="OMPR_PHOB"/>
    <property type="match status" value="1"/>
</dbReference>
<protein>
    <submittedName>
        <fullName evidence="12">Response regulator</fullName>
    </submittedName>
</protein>
<evidence type="ECO:0000259" key="9">
    <source>
        <dbReference type="PROSITE" id="PS50110"/>
    </source>
</evidence>
<feature type="modified residue" description="4-aspartylphosphate" evidence="7">
    <location>
        <position position="51"/>
    </location>
</feature>
<feature type="domain" description="Response regulatory" evidence="9">
    <location>
        <begin position="2"/>
        <end position="116"/>
    </location>
</feature>
<organism evidence="12">
    <name type="scientific">Oscillatoriales cyanobacterium SpSt-402</name>
    <dbReference type="NCBI Taxonomy" id="2282168"/>
    <lineage>
        <taxon>Bacteria</taxon>
        <taxon>Bacillati</taxon>
        <taxon>Cyanobacteriota</taxon>
        <taxon>Cyanophyceae</taxon>
        <taxon>Oscillatoriophycideae</taxon>
        <taxon>Oscillatoriales</taxon>
    </lineage>
</organism>
<evidence type="ECO:0000256" key="5">
    <source>
        <dbReference type="ARBA" id="ARBA00023163"/>
    </source>
</evidence>
<dbReference type="SUPFAM" id="SSF47226">
    <property type="entry name" value="Histidine-containing phosphotransfer domain, HPT domain"/>
    <property type="match status" value="1"/>
</dbReference>
<dbReference type="SMART" id="SM00862">
    <property type="entry name" value="Trans_reg_C"/>
    <property type="match status" value="1"/>
</dbReference>
<evidence type="ECO:0000256" key="3">
    <source>
        <dbReference type="ARBA" id="ARBA00023015"/>
    </source>
</evidence>
<dbReference type="InterPro" id="IPR036641">
    <property type="entry name" value="HPT_dom_sf"/>
</dbReference>
<dbReference type="EMBL" id="DSRD01000916">
    <property type="protein sequence ID" value="HGW95539.1"/>
    <property type="molecule type" value="Genomic_DNA"/>
</dbReference>
<feature type="DNA-binding region" description="OmpR/PhoB-type" evidence="8">
    <location>
        <begin position="125"/>
        <end position="224"/>
    </location>
</feature>
<dbReference type="Gene3D" id="1.20.120.160">
    <property type="entry name" value="HPT domain"/>
    <property type="match status" value="1"/>
</dbReference>
<dbReference type="InterPro" id="IPR036388">
    <property type="entry name" value="WH-like_DNA-bd_sf"/>
</dbReference>
<dbReference type="Gene3D" id="6.10.250.690">
    <property type="match status" value="1"/>
</dbReference>
<dbReference type="CDD" id="cd00383">
    <property type="entry name" value="trans_reg_C"/>
    <property type="match status" value="1"/>
</dbReference>
<feature type="modified residue" description="Phosphohistidine" evidence="6">
    <location>
        <position position="308"/>
    </location>
</feature>
<dbReference type="SUPFAM" id="SSF46894">
    <property type="entry name" value="C-terminal effector domain of the bipartite response regulators"/>
    <property type="match status" value="1"/>
</dbReference>
<name>A0A832M4Q7_9CYAN</name>
<evidence type="ECO:0000256" key="8">
    <source>
        <dbReference type="PROSITE-ProRule" id="PRU01091"/>
    </source>
</evidence>
<gene>
    <name evidence="12" type="ORF">ENR47_14855</name>
</gene>
<dbReference type="GO" id="GO:0006355">
    <property type="term" value="P:regulation of DNA-templated transcription"/>
    <property type="evidence" value="ECO:0007669"/>
    <property type="project" value="InterPro"/>
</dbReference>
<dbReference type="PROSITE" id="PS50894">
    <property type="entry name" value="HPT"/>
    <property type="match status" value="1"/>
</dbReference>
<dbReference type="CDD" id="cd19935">
    <property type="entry name" value="REC_OmpR_CusR-like"/>
    <property type="match status" value="1"/>
</dbReference>
<keyword evidence="4 8" id="KW-0238">DNA-binding</keyword>
<dbReference type="InterPro" id="IPR016032">
    <property type="entry name" value="Sig_transdc_resp-reg_C-effctor"/>
</dbReference>
<dbReference type="SUPFAM" id="SSF52172">
    <property type="entry name" value="CheY-like"/>
    <property type="match status" value="1"/>
</dbReference>
<evidence type="ECO:0000256" key="6">
    <source>
        <dbReference type="PROSITE-ProRule" id="PRU00110"/>
    </source>
</evidence>
<accession>A0A832M4Q7</accession>
<dbReference type="GO" id="GO:0032993">
    <property type="term" value="C:protein-DNA complex"/>
    <property type="evidence" value="ECO:0007669"/>
    <property type="project" value="TreeGrafter"/>
</dbReference>
<proteinExistence type="predicted"/>
<comment type="caution">
    <text evidence="12">The sequence shown here is derived from an EMBL/GenBank/DDBJ whole genome shotgun (WGS) entry which is preliminary data.</text>
</comment>
<dbReference type="InterPro" id="IPR001867">
    <property type="entry name" value="OmpR/PhoB-type_DNA-bd"/>
</dbReference>
<evidence type="ECO:0000313" key="12">
    <source>
        <dbReference type="EMBL" id="HGW95539.1"/>
    </source>
</evidence>